<dbReference type="AlphaFoldDB" id="A0AAD1X7I5"/>
<evidence type="ECO:0000313" key="2">
    <source>
        <dbReference type="EMBL" id="CAI2360345.1"/>
    </source>
</evidence>
<proteinExistence type="predicted"/>
<comment type="caution">
    <text evidence="2">The sequence shown here is derived from an EMBL/GenBank/DDBJ whole genome shotgun (WGS) entry which is preliminary data.</text>
</comment>
<keyword evidence="1" id="KW-0175">Coiled coil</keyword>
<sequence length="482" mass="55069">MIKLPKCKSTPGCEKISYMIKKTAVNPLKRDTFICSTCMITTYSAEHCEPIPQLKPINECLGCAEYNVSQISEFKDQNNLDDIWNGFLPDLNHFKETCIDLRTRFKEVEVEGQWWNLVQLQSDARDFLNLIFESDLMKHYNRQLLSRSFQASKRGVTLRDGDTQAFLRKKLMEIEDKYNTEQIEPLKEKLQKAAKEISQKNDQLQALQQSHSTITSLTAQNTTLTNQLTTTKTQLAHLQKSLAQSSHSYSHDQLKSLYKALHKKAVAFNADSSVRFSLDKANSVVLMKALQVCRLPRLKSVIVDQVGKCEEPKVVNRFLKNALSSDITQFSFYSDDPSFPSITTYMPSLKKSLPCIPQEIYIFQFTISKSQFEDIIIASQTCSEIGIFECRVDTTKELSFRGRLSQASFQRLCLGYTGSSAYSNWKKDGFKQFRNIAKGLAEAEPDRAFRIYVGNCEMEKEVAEKILKEAGMEKVIVEVEDD</sequence>
<evidence type="ECO:0000256" key="1">
    <source>
        <dbReference type="SAM" id="Coils"/>
    </source>
</evidence>
<dbReference type="Proteomes" id="UP001295684">
    <property type="component" value="Unassembled WGS sequence"/>
</dbReference>
<keyword evidence="3" id="KW-1185">Reference proteome</keyword>
<feature type="coiled-coil region" evidence="1">
    <location>
        <begin position="183"/>
        <end position="210"/>
    </location>
</feature>
<protein>
    <submittedName>
        <fullName evidence="2">Uncharacterized protein</fullName>
    </submittedName>
</protein>
<gene>
    <name evidence="2" type="ORF">ECRASSUSDP1_LOCUS1646</name>
</gene>
<reference evidence="2" key="1">
    <citation type="submission" date="2023-07" db="EMBL/GenBank/DDBJ databases">
        <authorList>
            <consortium name="AG Swart"/>
            <person name="Singh M."/>
            <person name="Singh A."/>
            <person name="Seah K."/>
            <person name="Emmerich C."/>
        </authorList>
    </citation>
    <scope>NUCLEOTIDE SEQUENCE</scope>
    <source>
        <strain evidence="2">DP1</strain>
    </source>
</reference>
<dbReference type="EMBL" id="CAMPGE010001553">
    <property type="protein sequence ID" value="CAI2360345.1"/>
    <property type="molecule type" value="Genomic_DNA"/>
</dbReference>
<name>A0AAD1X7I5_EUPCR</name>
<accession>A0AAD1X7I5</accession>
<evidence type="ECO:0000313" key="3">
    <source>
        <dbReference type="Proteomes" id="UP001295684"/>
    </source>
</evidence>
<organism evidence="2 3">
    <name type="scientific">Euplotes crassus</name>
    <dbReference type="NCBI Taxonomy" id="5936"/>
    <lineage>
        <taxon>Eukaryota</taxon>
        <taxon>Sar</taxon>
        <taxon>Alveolata</taxon>
        <taxon>Ciliophora</taxon>
        <taxon>Intramacronucleata</taxon>
        <taxon>Spirotrichea</taxon>
        <taxon>Hypotrichia</taxon>
        <taxon>Euplotida</taxon>
        <taxon>Euplotidae</taxon>
        <taxon>Moneuplotes</taxon>
    </lineage>
</organism>